<proteinExistence type="predicted"/>
<evidence type="ECO:0000256" key="1">
    <source>
        <dbReference type="ARBA" id="ARBA00022741"/>
    </source>
</evidence>
<dbReference type="InterPro" id="IPR058031">
    <property type="entry name" value="AAA_lid_NorR"/>
</dbReference>
<organism evidence="6 7">
    <name type="scientific">Solimonas marina</name>
    <dbReference type="NCBI Taxonomy" id="2714601"/>
    <lineage>
        <taxon>Bacteria</taxon>
        <taxon>Pseudomonadati</taxon>
        <taxon>Pseudomonadota</taxon>
        <taxon>Gammaproteobacteria</taxon>
        <taxon>Nevskiales</taxon>
        <taxon>Nevskiaceae</taxon>
        <taxon>Solimonas</taxon>
    </lineage>
</organism>
<dbReference type="PROSITE" id="PS00676">
    <property type="entry name" value="SIGMA54_INTERACT_2"/>
    <property type="match status" value="1"/>
</dbReference>
<dbReference type="InterPro" id="IPR002197">
    <property type="entry name" value="HTH_Fis"/>
</dbReference>
<name>A0A970B754_9GAMM</name>
<dbReference type="EMBL" id="JAAVXB010000001">
    <property type="protein sequence ID" value="NKF20859.1"/>
    <property type="molecule type" value="Genomic_DNA"/>
</dbReference>
<dbReference type="SUPFAM" id="SSF52540">
    <property type="entry name" value="P-loop containing nucleoside triphosphate hydrolases"/>
    <property type="match status" value="1"/>
</dbReference>
<accession>A0A970B754</accession>
<keyword evidence="7" id="KW-1185">Reference proteome</keyword>
<evidence type="ECO:0000313" key="7">
    <source>
        <dbReference type="Proteomes" id="UP000653472"/>
    </source>
</evidence>
<sequence length="628" mass="67753">MSLIDSEFDRHIVRARQLFLGGCEVPDRLIDAVVVRSWERSRRRGLAASDKVLFNHVSYSDQRRVADANRALIAHVEPELQRLYAALGQADWIVACVNAQGMVVRSLGAERPTCRDIGPALRTGVDLSEDIAGTTGPSCALIEARPVVISGPEHFLDEARRYSCVAVPILDPAGAVVGALDASRHHDGRRSGILEPLALAVRSIENGMVAALPGALRIAVHYVPELAASQMRGILAFSADGELLGANPFARQLLEFDVGRRMDFDSLFGRPFAGLMDTLRRNGNTAVLLETAGGVRVHARFDVDALRPAAGVPAAARAAASTDRLPSRASSADIAQRAFDRDVPVLIGGETGTGKEVLARRLHENGPRRDGPFIAINCSAMPASLIESELFGYEAGAFTGARRGGMVGKFEQANGGTLFLDEIGDMPLELQTRLLRVLQEHELTRLGGGSLVKLDFSLICATHSDLVAMVARQQFRSDLYYRINGLRVILPPLRERKDIDELIGQLLTDESGALAAPRLSAAARSALLRYPWPGNIRELQQALRLGVALAENGEIDLPHLPVEIGQCGAAQVGMGLLERAEVEAVRAAMRQHGGNVSAAARSLGIARATLYRKLRQFDLLTQPDGLTH</sequence>
<dbReference type="InterPro" id="IPR003593">
    <property type="entry name" value="AAA+_ATPase"/>
</dbReference>
<dbReference type="InterPro" id="IPR027417">
    <property type="entry name" value="P-loop_NTPase"/>
</dbReference>
<dbReference type="PANTHER" id="PTHR32071:SF77">
    <property type="entry name" value="TRANSCRIPTIONAL REGULATORY PROTEIN"/>
    <property type="match status" value="1"/>
</dbReference>
<dbReference type="Gene3D" id="3.30.450.40">
    <property type="match status" value="1"/>
</dbReference>
<dbReference type="InterPro" id="IPR002078">
    <property type="entry name" value="Sigma_54_int"/>
</dbReference>
<dbReference type="PROSITE" id="PS50045">
    <property type="entry name" value="SIGMA54_INTERACT_4"/>
    <property type="match status" value="1"/>
</dbReference>
<dbReference type="SUPFAM" id="SSF55781">
    <property type="entry name" value="GAF domain-like"/>
    <property type="match status" value="1"/>
</dbReference>
<dbReference type="GO" id="GO:0005524">
    <property type="term" value="F:ATP binding"/>
    <property type="evidence" value="ECO:0007669"/>
    <property type="project" value="UniProtKB-KW"/>
</dbReference>
<dbReference type="FunFam" id="3.40.50.300:FF:000006">
    <property type="entry name" value="DNA-binding transcriptional regulator NtrC"/>
    <property type="match status" value="1"/>
</dbReference>
<evidence type="ECO:0000313" key="6">
    <source>
        <dbReference type="EMBL" id="NKF20859.1"/>
    </source>
</evidence>
<dbReference type="SMART" id="SM00382">
    <property type="entry name" value="AAA"/>
    <property type="match status" value="1"/>
</dbReference>
<dbReference type="SUPFAM" id="SSF46689">
    <property type="entry name" value="Homeodomain-like"/>
    <property type="match status" value="1"/>
</dbReference>
<keyword evidence="1" id="KW-0547">Nucleotide-binding</keyword>
<evidence type="ECO:0000256" key="3">
    <source>
        <dbReference type="ARBA" id="ARBA00023015"/>
    </source>
</evidence>
<dbReference type="InterPro" id="IPR009057">
    <property type="entry name" value="Homeodomain-like_sf"/>
</dbReference>
<keyword evidence="2" id="KW-0067">ATP-binding</keyword>
<keyword evidence="4" id="KW-0804">Transcription</keyword>
<dbReference type="PANTHER" id="PTHR32071">
    <property type="entry name" value="TRANSCRIPTIONAL REGULATORY PROTEIN"/>
    <property type="match status" value="1"/>
</dbReference>
<dbReference type="InterPro" id="IPR025662">
    <property type="entry name" value="Sigma_54_int_dom_ATP-bd_1"/>
</dbReference>
<dbReference type="AlphaFoldDB" id="A0A970B754"/>
<dbReference type="InterPro" id="IPR029016">
    <property type="entry name" value="GAF-like_dom_sf"/>
</dbReference>
<dbReference type="CDD" id="cd00009">
    <property type="entry name" value="AAA"/>
    <property type="match status" value="1"/>
</dbReference>
<gene>
    <name evidence="6" type="ORF">G7Y82_00925</name>
</gene>
<evidence type="ECO:0000256" key="2">
    <source>
        <dbReference type="ARBA" id="ARBA00022840"/>
    </source>
</evidence>
<reference evidence="6" key="1">
    <citation type="submission" date="2020-03" db="EMBL/GenBank/DDBJ databases">
        <title>Solimonas marina sp. nov., isolated from deep seawater of the Pacific Ocean.</title>
        <authorList>
            <person name="Liu X."/>
            <person name="Lai Q."/>
            <person name="Sun F."/>
            <person name="Gai Y."/>
            <person name="Li G."/>
            <person name="Shao Z."/>
        </authorList>
    </citation>
    <scope>NUCLEOTIDE SEQUENCE</scope>
    <source>
        <strain evidence="6">C16B3</strain>
    </source>
</reference>
<keyword evidence="3" id="KW-0805">Transcription regulation</keyword>
<evidence type="ECO:0000256" key="4">
    <source>
        <dbReference type="ARBA" id="ARBA00023163"/>
    </source>
</evidence>
<dbReference type="Pfam" id="PF25601">
    <property type="entry name" value="AAA_lid_14"/>
    <property type="match status" value="1"/>
</dbReference>
<dbReference type="Pfam" id="PF00158">
    <property type="entry name" value="Sigma54_activat"/>
    <property type="match status" value="1"/>
</dbReference>
<dbReference type="RefSeq" id="WP_168146119.1">
    <property type="nucleotide sequence ID" value="NZ_JAAVXB010000001.1"/>
</dbReference>
<evidence type="ECO:0000259" key="5">
    <source>
        <dbReference type="PROSITE" id="PS50045"/>
    </source>
</evidence>
<feature type="domain" description="Sigma-54 factor interaction" evidence="5">
    <location>
        <begin position="334"/>
        <end position="548"/>
    </location>
</feature>
<dbReference type="GO" id="GO:0043565">
    <property type="term" value="F:sequence-specific DNA binding"/>
    <property type="evidence" value="ECO:0007669"/>
    <property type="project" value="InterPro"/>
</dbReference>
<dbReference type="PROSITE" id="PS00675">
    <property type="entry name" value="SIGMA54_INTERACT_1"/>
    <property type="match status" value="1"/>
</dbReference>
<dbReference type="GO" id="GO:0006355">
    <property type="term" value="P:regulation of DNA-templated transcription"/>
    <property type="evidence" value="ECO:0007669"/>
    <property type="project" value="InterPro"/>
</dbReference>
<dbReference type="PRINTS" id="PR01590">
    <property type="entry name" value="HTHFIS"/>
</dbReference>
<dbReference type="InterPro" id="IPR025943">
    <property type="entry name" value="Sigma_54_int_dom_ATP-bd_2"/>
</dbReference>
<dbReference type="Gene3D" id="1.10.8.60">
    <property type="match status" value="1"/>
</dbReference>
<protein>
    <submittedName>
        <fullName evidence="6">Sigma-54-dependent Fis family transcriptional regulator</fullName>
    </submittedName>
</protein>
<dbReference type="Gene3D" id="1.10.10.60">
    <property type="entry name" value="Homeodomain-like"/>
    <property type="match status" value="1"/>
</dbReference>
<comment type="caution">
    <text evidence="6">The sequence shown here is derived from an EMBL/GenBank/DDBJ whole genome shotgun (WGS) entry which is preliminary data.</text>
</comment>
<dbReference type="Gene3D" id="3.40.50.300">
    <property type="entry name" value="P-loop containing nucleotide triphosphate hydrolases"/>
    <property type="match status" value="1"/>
</dbReference>
<dbReference type="Pfam" id="PF02954">
    <property type="entry name" value="HTH_8"/>
    <property type="match status" value="1"/>
</dbReference>
<dbReference type="Proteomes" id="UP000653472">
    <property type="component" value="Unassembled WGS sequence"/>
</dbReference>